<evidence type="ECO:0000313" key="4">
    <source>
        <dbReference type="Proteomes" id="UP001190700"/>
    </source>
</evidence>
<accession>A0AAE0GTZ1</accession>
<dbReference type="Gene3D" id="3.80.10.10">
    <property type="entry name" value="Ribonuclease Inhibitor"/>
    <property type="match status" value="1"/>
</dbReference>
<protein>
    <submittedName>
        <fullName evidence="3">Uncharacterized protein</fullName>
    </submittedName>
</protein>
<comment type="subcellular location">
    <subcellularLocation>
        <location evidence="1">Cytoplasm</location>
        <location evidence="1">Cytoskeleton</location>
        <location evidence="1">Cilium axoneme</location>
    </subcellularLocation>
</comment>
<dbReference type="InterPro" id="IPR032675">
    <property type="entry name" value="LRR_dom_sf"/>
</dbReference>
<evidence type="ECO:0000313" key="3">
    <source>
        <dbReference type="EMBL" id="KAK3284112.1"/>
    </source>
</evidence>
<dbReference type="SUPFAM" id="SSF52047">
    <property type="entry name" value="RNI-like"/>
    <property type="match status" value="1"/>
</dbReference>
<evidence type="ECO:0000256" key="1">
    <source>
        <dbReference type="ARBA" id="ARBA00004430"/>
    </source>
</evidence>
<dbReference type="EMBL" id="LGRX02002496">
    <property type="protein sequence ID" value="KAK3284112.1"/>
    <property type="molecule type" value="Genomic_DNA"/>
</dbReference>
<gene>
    <name evidence="3" type="ORF">CYMTET_8222</name>
</gene>
<feature type="compositionally biased region" description="Basic residues" evidence="2">
    <location>
        <begin position="1"/>
        <end position="10"/>
    </location>
</feature>
<dbReference type="GO" id="GO:0005930">
    <property type="term" value="C:axoneme"/>
    <property type="evidence" value="ECO:0007669"/>
    <property type="project" value="UniProtKB-SubCell"/>
</dbReference>
<dbReference type="Proteomes" id="UP001190700">
    <property type="component" value="Unassembled WGS sequence"/>
</dbReference>
<evidence type="ECO:0000256" key="2">
    <source>
        <dbReference type="SAM" id="MobiDB-lite"/>
    </source>
</evidence>
<feature type="compositionally biased region" description="Basic and acidic residues" evidence="2">
    <location>
        <begin position="11"/>
        <end position="24"/>
    </location>
</feature>
<organism evidence="3 4">
    <name type="scientific">Cymbomonas tetramitiformis</name>
    <dbReference type="NCBI Taxonomy" id="36881"/>
    <lineage>
        <taxon>Eukaryota</taxon>
        <taxon>Viridiplantae</taxon>
        <taxon>Chlorophyta</taxon>
        <taxon>Pyramimonadophyceae</taxon>
        <taxon>Pyramimonadales</taxon>
        <taxon>Pyramimonadaceae</taxon>
        <taxon>Cymbomonas</taxon>
    </lineage>
</organism>
<dbReference type="AlphaFoldDB" id="A0AAE0GTZ1"/>
<keyword evidence="4" id="KW-1185">Reference proteome</keyword>
<feature type="region of interest" description="Disordered" evidence="2">
    <location>
        <begin position="1"/>
        <end position="31"/>
    </location>
</feature>
<name>A0AAE0GTZ1_9CHLO</name>
<sequence length="259" mass="29312">MAKGKKKKGKKEAEPTEPPHDPGWERAVLSGRWERPPDALPDASSWPTWGALRERILTSCKEILVPWSTTLRDSFPSELVKLSPPELSKLELRGCPNLTRFVLSPITSCPKLVSLDLSSCNNLQHVLIQSVSLENLVLSRSTTLHKALVQCKNLRQLHVEGCDSLDTLMVWSEMLMELDLTTCTNLRVVELYCPELYGDNCHLPKLKERAQAEAPKHPPIVTMLKEQYAQKATQQAEQREREYALSSSNTVFPNTFRKI</sequence>
<comment type="caution">
    <text evidence="3">The sequence shown here is derived from an EMBL/GenBank/DDBJ whole genome shotgun (WGS) entry which is preliminary data.</text>
</comment>
<reference evidence="3 4" key="1">
    <citation type="journal article" date="2015" name="Genome Biol. Evol.">
        <title>Comparative Genomics of a Bacterivorous Green Alga Reveals Evolutionary Causalities and Consequences of Phago-Mixotrophic Mode of Nutrition.</title>
        <authorList>
            <person name="Burns J.A."/>
            <person name="Paasch A."/>
            <person name="Narechania A."/>
            <person name="Kim E."/>
        </authorList>
    </citation>
    <scope>NUCLEOTIDE SEQUENCE [LARGE SCALE GENOMIC DNA]</scope>
    <source>
        <strain evidence="3 4">PLY_AMNH</strain>
    </source>
</reference>
<proteinExistence type="predicted"/>